<evidence type="ECO:0000313" key="2">
    <source>
        <dbReference type="Proteomes" id="UP000236318"/>
    </source>
</evidence>
<dbReference type="Proteomes" id="UP000236318">
    <property type="component" value="Unassembled WGS sequence"/>
</dbReference>
<organism evidence="1 2">
    <name type="scientific">Mycobacterium ahvazicum</name>
    <dbReference type="NCBI Taxonomy" id="1964395"/>
    <lineage>
        <taxon>Bacteria</taxon>
        <taxon>Bacillati</taxon>
        <taxon>Actinomycetota</taxon>
        <taxon>Actinomycetes</taxon>
        <taxon>Mycobacteriales</taxon>
        <taxon>Mycobacteriaceae</taxon>
        <taxon>Mycobacterium</taxon>
        <taxon>Mycobacterium simiae complex</taxon>
    </lineage>
</organism>
<dbReference type="AlphaFoldDB" id="A0A2K4Y434"/>
<name>A0A2K4Y434_9MYCO</name>
<protein>
    <submittedName>
        <fullName evidence="1">Uncharacterized protein</fullName>
    </submittedName>
</protein>
<gene>
    <name evidence="1" type="ORF">MAAFP003_203</name>
</gene>
<comment type="caution">
    <text evidence="1">The sequence shown here is derived from an EMBL/GenBank/DDBJ whole genome shotgun (WGS) entry which is preliminary data.</text>
</comment>
<sequence length="52" mass="5512">MLRAGRLLTNRLCAMHIPTPEERADLYVSLTPIAVLSSAPGGQSPGGGKDHR</sequence>
<accession>A0A2K4Y434</accession>
<reference evidence="1" key="1">
    <citation type="submission" date="2018-01" db="EMBL/GenBank/DDBJ databases">
        <authorList>
            <consortium name="Urmite Genomes"/>
        </authorList>
    </citation>
    <scope>NUCLEOTIDE SEQUENCE [LARGE SCALE GENOMIC DNA]</scope>
    <source>
        <strain evidence="1">AFP003</strain>
    </source>
</reference>
<keyword evidence="2" id="KW-1185">Reference proteome</keyword>
<proteinExistence type="predicted"/>
<evidence type="ECO:0000313" key="1">
    <source>
        <dbReference type="EMBL" id="SOX51542.1"/>
    </source>
</evidence>
<dbReference type="EMBL" id="FXEG02000001">
    <property type="protein sequence ID" value="SOX51542.1"/>
    <property type="molecule type" value="Genomic_DNA"/>
</dbReference>